<dbReference type="OrthoDB" id="411871at2759"/>
<dbReference type="InterPro" id="IPR043502">
    <property type="entry name" value="DNA/RNA_pol_sf"/>
</dbReference>
<dbReference type="CDD" id="cd01650">
    <property type="entry name" value="RT_nLTR_like"/>
    <property type="match status" value="1"/>
</dbReference>
<sequence length="308" mass="34610">MAFDFYNVQLTKPRHRLSKGLIARSRRKCGNTLPAANNTLKHVDILQKLVKSYNHSRHRSISMRPVDVNKNNENIVWQTLRERVQKISPGDQSGLVKQSEHLKKDTYPIGLKKCLRNYDLIDSTTLPSTTQCEPNTSELNLSPEDVLVCLRTLDVNKATGPDGISPRLPKETAHQIAPSLSALFNRSLDSGSLPEEWKLANIPVFKKGDKSFVENYRPISLLCVVSKVFERCVLNKLRDHLLQLLNSSQHGFTPGRSCTTQLVEVLNYIGSLLDSGKQTDVIFMDMSKAFDKVSHTALVNKLANYVSA</sequence>
<name>A0A7D9J1B5_PARCT</name>
<dbReference type="InterPro" id="IPR000477">
    <property type="entry name" value="RT_dom"/>
</dbReference>
<dbReference type="EMBL" id="CACRXK020009951">
    <property type="protein sequence ID" value="CAB4018309.1"/>
    <property type="molecule type" value="Genomic_DNA"/>
</dbReference>
<protein>
    <submittedName>
        <fullName evidence="1">Uncharacterized protein</fullName>
    </submittedName>
</protein>
<comment type="caution">
    <text evidence="1">The sequence shown here is derived from an EMBL/GenBank/DDBJ whole genome shotgun (WGS) entry which is preliminary data.</text>
</comment>
<dbReference type="AlphaFoldDB" id="A0A7D9J1B5"/>
<accession>A0A7D9J1B5</accession>
<organism evidence="1 2">
    <name type="scientific">Paramuricea clavata</name>
    <name type="common">Red gorgonian</name>
    <name type="synonym">Violescent sea-whip</name>
    <dbReference type="NCBI Taxonomy" id="317549"/>
    <lineage>
        <taxon>Eukaryota</taxon>
        <taxon>Metazoa</taxon>
        <taxon>Cnidaria</taxon>
        <taxon>Anthozoa</taxon>
        <taxon>Octocorallia</taxon>
        <taxon>Malacalcyonacea</taxon>
        <taxon>Plexauridae</taxon>
        <taxon>Paramuricea</taxon>
    </lineage>
</organism>
<reference evidence="1" key="1">
    <citation type="submission" date="2020-04" db="EMBL/GenBank/DDBJ databases">
        <authorList>
            <person name="Alioto T."/>
            <person name="Alioto T."/>
            <person name="Gomez Garrido J."/>
        </authorList>
    </citation>
    <scope>NUCLEOTIDE SEQUENCE</scope>
    <source>
        <strain evidence="1">A484AB</strain>
    </source>
</reference>
<dbReference type="SUPFAM" id="SSF56672">
    <property type="entry name" value="DNA/RNA polymerases"/>
    <property type="match status" value="1"/>
</dbReference>
<dbReference type="Pfam" id="PF00078">
    <property type="entry name" value="RVT_1"/>
    <property type="match status" value="1"/>
</dbReference>
<dbReference type="PANTHER" id="PTHR19446">
    <property type="entry name" value="REVERSE TRANSCRIPTASES"/>
    <property type="match status" value="1"/>
</dbReference>
<gene>
    <name evidence="1" type="ORF">PACLA_8A071606</name>
</gene>
<evidence type="ECO:0000313" key="1">
    <source>
        <dbReference type="EMBL" id="CAB4018309.1"/>
    </source>
</evidence>
<evidence type="ECO:0000313" key="2">
    <source>
        <dbReference type="Proteomes" id="UP001152795"/>
    </source>
</evidence>
<dbReference type="Proteomes" id="UP001152795">
    <property type="component" value="Unassembled WGS sequence"/>
</dbReference>
<proteinExistence type="predicted"/>
<keyword evidence="2" id="KW-1185">Reference proteome</keyword>
<dbReference type="PROSITE" id="PS50878">
    <property type="entry name" value="RT_POL"/>
    <property type="match status" value="1"/>
</dbReference>